<dbReference type="Proteomes" id="UP000275027">
    <property type="component" value="Unassembled WGS sequence"/>
</dbReference>
<evidence type="ECO:0000256" key="1">
    <source>
        <dbReference type="ARBA" id="ARBA00022729"/>
    </source>
</evidence>
<feature type="domain" description="Fibronectin type-III" evidence="4">
    <location>
        <begin position="470"/>
        <end position="562"/>
    </location>
</feature>
<protein>
    <submittedName>
        <fullName evidence="5 6">Secreted protein (Por secretion system target)</fullName>
    </submittedName>
</protein>
<dbReference type="NCBIfam" id="TIGR04183">
    <property type="entry name" value="Por_Secre_tail"/>
    <property type="match status" value="1"/>
</dbReference>
<reference evidence="6 8" key="2">
    <citation type="submission" date="2018-10" db="EMBL/GenBank/DDBJ databases">
        <title>Genomic Encyclopedia of Archaeal and Bacterial Type Strains, Phase II (KMG-II): from individual species to whole genera.</title>
        <authorList>
            <person name="Goeker M."/>
        </authorList>
    </citation>
    <scope>NUCLEOTIDE SEQUENCE [LARGE SCALE GENOMIC DNA]</scope>
    <source>
        <strain evidence="6 8">DSM 21886</strain>
    </source>
</reference>
<feature type="domain" description="Fibronectin type-III" evidence="4">
    <location>
        <begin position="142"/>
        <end position="235"/>
    </location>
</feature>
<dbReference type="InterPro" id="IPR003961">
    <property type="entry name" value="FN3_dom"/>
</dbReference>
<reference evidence="5 7" key="1">
    <citation type="submission" date="2017-12" db="EMBL/GenBank/DDBJ databases">
        <title>Genomic Encyclopedia of Type Strains, Phase III (KMG-III): the genomes of soil and plant-associated and newly described type strains.</title>
        <authorList>
            <person name="Whitman W."/>
        </authorList>
    </citation>
    <scope>NUCLEOTIDE SEQUENCE [LARGE SCALE GENOMIC DNA]</scope>
    <source>
        <strain evidence="5 7">IP-10</strain>
    </source>
</reference>
<dbReference type="InterPro" id="IPR036116">
    <property type="entry name" value="FN3_sf"/>
</dbReference>
<evidence type="ECO:0000313" key="7">
    <source>
        <dbReference type="Proteomes" id="UP000233767"/>
    </source>
</evidence>
<dbReference type="Gene3D" id="2.60.40.10">
    <property type="entry name" value="Immunoglobulins"/>
    <property type="match status" value="5"/>
</dbReference>
<dbReference type="InterPro" id="IPR026444">
    <property type="entry name" value="Secre_tail"/>
</dbReference>
<dbReference type="EMBL" id="RCCB01000011">
    <property type="protein sequence ID" value="RLJ30554.1"/>
    <property type="molecule type" value="Genomic_DNA"/>
</dbReference>
<evidence type="ECO:0000259" key="4">
    <source>
        <dbReference type="PROSITE" id="PS50853"/>
    </source>
</evidence>
<evidence type="ECO:0000313" key="6">
    <source>
        <dbReference type="EMBL" id="RLJ30554.1"/>
    </source>
</evidence>
<evidence type="ECO:0000256" key="3">
    <source>
        <dbReference type="SAM" id="SignalP"/>
    </source>
</evidence>
<accession>A0A497UV72</accession>
<evidence type="ECO:0000313" key="8">
    <source>
        <dbReference type="Proteomes" id="UP000275027"/>
    </source>
</evidence>
<comment type="caution">
    <text evidence="6">The sequence shown here is derived from an EMBL/GenBank/DDBJ whole genome shotgun (WGS) entry which is preliminary data.</text>
</comment>
<dbReference type="PANTHER" id="PTHR46708:SF2">
    <property type="entry name" value="FIBRONECTIN TYPE-III DOMAIN-CONTAINING PROTEIN"/>
    <property type="match status" value="1"/>
</dbReference>
<keyword evidence="2" id="KW-0677">Repeat</keyword>
<dbReference type="PROSITE" id="PS50853">
    <property type="entry name" value="FN3"/>
    <property type="match status" value="5"/>
</dbReference>
<dbReference type="InterPro" id="IPR013783">
    <property type="entry name" value="Ig-like_fold"/>
</dbReference>
<feature type="domain" description="Fibronectin type-III" evidence="4">
    <location>
        <begin position="1103"/>
        <end position="1197"/>
    </location>
</feature>
<dbReference type="RefSeq" id="WP_101472124.1">
    <property type="nucleotide sequence ID" value="NZ_PJND01000008.1"/>
</dbReference>
<dbReference type="Pfam" id="PF18962">
    <property type="entry name" value="Por_Secre_tail"/>
    <property type="match status" value="1"/>
</dbReference>
<name>A0A497UV72_9FLAO</name>
<dbReference type="CDD" id="cd00063">
    <property type="entry name" value="FN3"/>
    <property type="match status" value="5"/>
</dbReference>
<evidence type="ECO:0000313" key="5">
    <source>
        <dbReference type="EMBL" id="PKW20806.1"/>
    </source>
</evidence>
<dbReference type="PANTHER" id="PTHR46708">
    <property type="entry name" value="TENASCIN"/>
    <property type="match status" value="1"/>
</dbReference>
<keyword evidence="7" id="KW-1185">Reference proteome</keyword>
<dbReference type="SMART" id="SM00060">
    <property type="entry name" value="FN3"/>
    <property type="match status" value="5"/>
</dbReference>
<dbReference type="EMBL" id="PJND01000008">
    <property type="protein sequence ID" value="PKW20806.1"/>
    <property type="molecule type" value="Genomic_DNA"/>
</dbReference>
<gene>
    <name evidence="5" type="ORF">B0G92_2084</name>
    <name evidence="6" type="ORF">CLV50_1966</name>
</gene>
<feature type="chain" id="PRO_5019738177" evidence="3">
    <location>
        <begin position="23"/>
        <end position="1395"/>
    </location>
</feature>
<keyword evidence="1 3" id="KW-0732">Signal</keyword>
<dbReference type="Pfam" id="PF00041">
    <property type="entry name" value="fn3"/>
    <property type="match status" value="5"/>
</dbReference>
<dbReference type="InterPro" id="IPR050991">
    <property type="entry name" value="ECM_Regulatory_Proteins"/>
</dbReference>
<feature type="domain" description="Fibronectin type-III" evidence="4">
    <location>
        <begin position="893"/>
        <end position="984"/>
    </location>
</feature>
<proteinExistence type="predicted"/>
<dbReference type="Proteomes" id="UP000233767">
    <property type="component" value="Unassembled WGS sequence"/>
</dbReference>
<organism evidence="6 8">
    <name type="scientific">Flavobacterium lindanitolerans</name>
    <dbReference type="NCBI Taxonomy" id="428988"/>
    <lineage>
        <taxon>Bacteria</taxon>
        <taxon>Pseudomonadati</taxon>
        <taxon>Bacteroidota</taxon>
        <taxon>Flavobacteriia</taxon>
        <taxon>Flavobacteriales</taxon>
        <taxon>Flavobacteriaceae</taxon>
        <taxon>Flavobacterium</taxon>
    </lineage>
</organism>
<sequence>MKTKITFLYLLALICFIQKVSAQCTYGSLTSSQAITPVYDNNERIIFNGIRPGEYLLIKTFSTATRYTFKSTRATDYITIADANGAQVFVSGLSGSNGLNFTPPYPQTIRYYIHTGSQCESGDITDRQVYLKTTTIDSSCDSPNTLSVSNITSNSCKVSWNAQIIGQITSYDVYVNTTGISPVTNTIPTTEANGSREAQVSGLAPNTTHYYWVRTQCVSDRGVWVPGGSFTTTASGTGTAGCNGAPFGLYPEATVNVTCNGTVQQIAADAHAGEYTNVYVTPNEQYTFTSSVSTDFITITDPTGATIYTSGQTPLVWVNNSNWGTIRYYLHTNSSCGTQNTARIKSIKCGGVVGGCTVGELHPQTTFTPACSGSLEMIVNDAYAGEYSNVNVTANKQYTFSSSNVNDYITIANPVGNAAIATGPSPLVWNSGSTSGVIRYYIHTNSSCGTQNINRQRYIQCTAAAATCGVPTALSVSNITSNSSRLSWTAPATAPASYDLYIVTTNTAPTTNTAATVTSTTAGVDVLSGLEGSTTYYYWIRSNCGSTKSAWVSGGNFTTIAALNCNGAIYGLYPNATFTPACTGANEPIATDCWAGEYSNVNVVANKQYTFTSSVATDYITITNAAGTTVLASGVTPLNWTSGSTTGVVRYHLNTNASCGTANTNRTRSVKCVDAPTGGCGVPSALSVTNITSNSIRLNWTAPATAPASYDIYIVTTNTAPTANTTATVTSTTAGVGVLRGLDASTTYYYWIRSNCGGTKSAWVSGGNFTTIAALNCNGATNGLYPNATFTPACTGVNEQIASDSWAGEYSNVNVMDNRQYTFTSSVATDYITITNANGTVILASGVTPLNWSSGTTSGVVRYHLNTNASCGTANTDRVRSIKCVDATPSCGAPSNLSVTDVTSNSARIIWTAPTPAPMGYDLYVVQSNTAPTANSNPTHLSSTNSRLITGLSPATNYNYWVRANCGSTRGNWVYGGSFDAIPAVGCNGAIYGSYPTETLQLACTGSPQIVAEGLAGQFTKMYINFGQYYVFSSSIATDYITITDDNGMTVLASGTTPLSWSSGSNVGVIRFYVHSNANCGAEDAIRVKSVTCSSTPIGGCGLPTNVSVSNVTSNSALIRWTAPSPTPSSGYDLYVVQSNTAPTYNSTPTHTVSNNYTSMVVSGLSPATNYSYWIRANCGSTKGDWVYGGSFDAIPAVGCNGATFGPNPAEAIQIACMGSAEVVSQGFAGEFTNIYINYGQQYTFSTSVATDYITITDDNGMTVLASGPSPLNWSSGSNVGVIRYYVHTNANCGSQDAVRVKSVTCRNPLGIDQFAQNNVTIYPNPSYGQFTVETGSVIADNITITDNLGRVITTFKPSLSKSDLSIDSFAEGIYYVKIDYQNKSVTKKLALKKN</sequence>
<evidence type="ECO:0000256" key="2">
    <source>
        <dbReference type="ARBA" id="ARBA00022737"/>
    </source>
</evidence>
<feature type="domain" description="Fibronectin type-III" evidence="4">
    <location>
        <begin position="682"/>
        <end position="774"/>
    </location>
</feature>
<dbReference type="SUPFAM" id="SSF49265">
    <property type="entry name" value="Fibronectin type III"/>
    <property type="match status" value="3"/>
</dbReference>
<feature type="signal peptide" evidence="3">
    <location>
        <begin position="1"/>
        <end position="22"/>
    </location>
</feature>